<sequence length="187" mass="21845">MSSNIKIKNLENNKVSFKEIFFLYQKMVYNLALQYSQNVEDAEEITQDVFVKISDKFESFKNQSKLKTWIYRIAINQSLDFIKAKNAQKRIFFSSIFRIGDEKNFYQPVNFDHPGAVLEQKEDIQEIFKAINKLTAQQKTVIILLKIEGNSQSETSEIMELSEKAVESLFQRAKKNLEIILTKNKGK</sequence>
<dbReference type="Pfam" id="PF04542">
    <property type="entry name" value="Sigma70_r2"/>
    <property type="match status" value="1"/>
</dbReference>
<dbReference type="PANTHER" id="PTHR43133:SF51">
    <property type="entry name" value="RNA POLYMERASE SIGMA FACTOR"/>
    <property type="match status" value="1"/>
</dbReference>
<evidence type="ECO:0000259" key="5">
    <source>
        <dbReference type="Pfam" id="PF04542"/>
    </source>
</evidence>
<evidence type="ECO:0000313" key="7">
    <source>
        <dbReference type="EMBL" id="SEF68468.1"/>
    </source>
</evidence>
<dbReference type="NCBIfam" id="TIGR02937">
    <property type="entry name" value="sigma70-ECF"/>
    <property type="match status" value="1"/>
</dbReference>
<dbReference type="InterPro" id="IPR013249">
    <property type="entry name" value="RNA_pol_sigma70_r4_t2"/>
</dbReference>
<organism evidence="7 8">
    <name type="scientific">Halpernia humi</name>
    <dbReference type="NCBI Taxonomy" id="493375"/>
    <lineage>
        <taxon>Bacteria</taxon>
        <taxon>Pseudomonadati</taxon>
        <taxon>Bacteroidota</taxon>
        <taxon>Flavobacteriia</taxon>
        <taxon>Flavobacteriales</taxon>
        <taxon>Weeksellaceae</taxon>
        <taxon>Chryseobacterium group</taxon>
        <taxon>Halpernia</taxon>
    </lineage>
</organism>
<dbReference type="CDD" id="cd06171">
    <property type="entry name" value="Sigma70_r4"/>
    <property type="match status" value="1"/>
</dbReference>
<dbReference type="Gene3D" id="1.10.10.10">
    <property type="entry name" value="Winged helix-like DNA-binding domain superfamily/Winged helix DNA-binding domain"/>
    <property type="match status" value="1"/>
</dbReference>
<evidence type="ECO:0000259" key="6">
    <source>
        <dbReference type="Pfam" id="PF08281"/>
    </source>
</evidence>
<reference evidence="8" key="1">
    <citation type="submission" date="2016-10" db="EMBL/GenBank/DDBJ databases">
        <authorList>
            <person name="Varghese N."/>
            <person name="Submissions S."/>
        </authorList>
    </citation>
    <scope>NUCLEOTIDE SEQUENCE [LARGE SCALE GENOMIC DNA]</scope>
    <source>
        <strain evidence="8">DSM 21580</strain>
    </source>
</reference>
<proteinExistence type="inferred from homology"/>
<protein>
    <submittedName>
        <fullName evidence="7">RNA polymerase sigma-70 factor, ECF subfamily</fullName>
    </submittedName>
</protein>
<feature type="domain" description="RNA polymerase sigma factor 70 region 4 type 2" evidence="6">
    <location>
        <begin position="125"/>
        <end position="177"/>
    </location>
</feature>
<dbReference type="Pfam" id="PF08281">
    <property type="entry name" value="Sigma70_r4_2"/>
    <property type="match status" value="1"/>
</dbReference>
<dbReference type="EMBL" id="FNUS01000001">
    <property type="protein sequence ID" value="SEF68468.1"/>
    <property type="molecule type" value="Genomic_DNA"/>
</dbReference>
<dbReference type="InterPro" id="IPR013324">
    <property type="entry name" value="RNA_pol_sigma_r3/r4-like"/>
</dbReference>
<dbReference type="Proteomes" id="UP000236738">
    <property type="component" value="Unassembled WGS sequence"/>
</dbReference>
<dbReference type="GO" id="GO:0003677">
    <property type="term" value="F:DNA binding"/>
    <property type="evidence" value="ECO:0007669"/>
    <property type="project" value="InterPro"/>
</dbReference>
<dbReference type="InterPro" id="IPR036388">
    <property type="entry name" value="WH-like_DNA-bd_sf"/>
</dbReference>
<dbReference type="AlphaFoldDB" id="A0A1H5U228"/>
<dbReference type="GO" id="GO:0016987">
    <property type="term" value="F:sigma factor activity"/>
    <property type="evidence" value="ECO:0007669"/>
    <property type="project" value="UniProtKB-KW"/>
</dbReference>
<evidence type="ECO:0000256" key="1">
    <source>
        <dbReference type="ARBA" id="ARBA00010641"/>
    </source>
</evidence>
<evidence type="ECO:0000313" key="8">
    <source>
        <dbReference type="Proteomes" id="UP000236738"/>
    </source>
</evidence>
<keyword evidence="3" id="KW-0731">Sigma factor</keyword>
<accession>A0A1H5U228</accession>
<dbReference type="InterPro" id="IPR014284">
    <property type="entry name" value="RNA_pol_sigma-70_dom"/>
</dbReference>
<keyword evidence="2" id="KW-0805">Transcription regulation</keyword>
<evidence type="ECO:0000256" key="4">
    <source>
        <dbReference type="ARBA" id="ARBA00023163"/>
    </source>
</evidence>
<feature type="domain" description="RNA polymerase sigma-70 region 2" evidence="5">
    <location>
        <begin position="24"/>
        <end position="86"/>
    </location>
</feature>
<dbReference type="InterPro" id="IPR007627">
    <property type="entry name" value="RNA_pol_sigma70_r2"/>
</dbReference>
<dbReference type="PANTHER" id="PTHR43133">
    <property type="entry name" value="RNA POLYMERASE ECF-TYPE SIGMA FACTO"/>
    <property type="match status" value="1"/>
</dbReference>
<dbReference type="SUPFAM" id="SSF88659">
    <property type="entry name" value="Sigma3 and sigma4 domains of RNA polymerase sigma factors"/>
    <property type="match status" value="1"/>
</dbReference>
<dbReference type="Gene3D" id="1.10.1740.10">
    <property type="match status" value="1"/>
</dbReference>
<dbReference type="GO" id="GO:0006352">
    <property type="term" value="P:DNA-templated transcription initiation"/>
    <property type="evidence" value="ECO:0007669"/>
    <property type="project" value="InterPro"/>
</dbReference>
<evidence type="ECO:0000256" key="3">
    <source>
        <dbReference type="ARBA" id="ARBA00023082"/>
    </source>
</evidence>
<gene>
    <name evidence="7" type="ORF">SAMN05421847_0629</name>
</gene>
<keyword evidence="8" id="KW-1185">Reference proteome</keyword>
<dbReference type="InterPro" id="IPR013325">
    <property type="entry name" value="RNA_pol_sigma_r2"/>
</dbReference>
<comment type="similarity">
    <text evidence="1">Belongs to the sigma-70 factor family. ECF subfamily.</text>
</comment>
<dbReference type="InterPro" id="IPR039425">
    <property type="entry name" value="RNA_pol_sigma-70-like"/>
</dbReference>
<evidence type="ECO:0000256" key="2">
    <source>
        <dbReference type="ARBA" id="ARBA00023015"/>
    </source>
</evidence>
<keyword evidence="4" id="KW-0804">Transcription</keyword>
<dbReference type="SUPFAM" id="SSF88946">
    <property type="entry name" value="Sigma2 domain of RNA polymerase sigma factors"/>
    <property type="match status" value="1"/>
</dbReference>
<name>A0A1H5U228_9FLAO</name>